<organism evidence="5 6">
    <name type="scientific">Bradyrhizobium canariense</name>
    <dbReference type="NCBI Taxonomy" id="255045"/>
    <lineage>
        <taxon>Bacteria</taxon>
        <taxon>Pseudomonadati</taxon>
        <taxon>Pseudomonadota</taxon>
        <taxon>Alphaproteobacteria</taxon>
        <taxon>Hyphomicrobiales</taxon>
        <taxon>Nitrobacteraceae</taxon>
        <taxon>Bradyrhizobium</taxon>
    </lineage>
</organism>
<dbReference type="PIRSF" id="PIRSF000443">
    <property type="entry name" value="Homoser_Ac_trans"/>
    <property type="match status" value="1"/>
</dbReference>
<sequence length="363" mass="39583">MKASCAALSAILLSVSLAAISTSAWAADYPMPKQGDWIARDFKFHTGETMPELKLHYTTVGEPSGQPVLVLHGTGGSGASMLSSAFAGELFGAGQPLDASKYYIIIPDNIGHGKSSKPSDGMKTSFPKYDYNDMVEAQYRLVTEGLGVKHLRLVIGNSMGGMHTWLWGEKYPKAMDALIPMASQPTEMASRNWMLRRIMLDTIRNDPDYNGGNYTSQPRMMKYAITAYGIASIGGTLAYQSQAPTAAKADKIVDERLAMPITADANDFVYQWESSQNYNAGEKLEAIEAPLLLINSADDERNPPETGITDAAMTRVKNSKLYLIPASTETRGHGTTGNAKFYSEQVQQFLQAAPQQTIESARR</sequence>
<dbReference type="RefSeq" id="WP_085361457.1">
    <property type="nucleotide sequence ID" value="NZ_NAFC01000173.1"/>
</dbReference>
<dbReference type="Gene3D" id="3.40.50.1820">
    <property type="entry name" value="alpha/beta hydrolase"/>
    <property type="match status" value="1"/>
</dbReference>
<feature type="domain" description="AB hydrolase-1" evidence="4">
    <location>
        <begin position="67"/>
        <end position="306"/>
    </location>
</feature>
<dbReference type="OrthoDB" id="9800754at2"/>
<feature type="active site" evidence="2">
    <location>
        <position position="299"/>
    </location>
</feature>
<evidence type="ECO:0000259" key="4">
    <source>
        <dbReference type="Pfam" id="PF00561"/>
    </source>
</evidence>
<keyword evidence="1" id="KW-0808">Transferase</keyword>
<dbReference type="EMBL" id="NAFI01000165">
    <property type="protein sequence ID" value="OSJ12668.1"/>
    <property type="molecule type" value="Genomic_DNA"/>
</dbReference>
<accession>A0A1X3GU87</accession>
<evidence type="ECO:0000256" key="2">
    <source>
        <dbReference type="PIRSR" id="PIRSR000443-1"/>
    </source>
</evidence>
<dbReference type="Pfam" id="PF00561">
    <property type="entry name" value="Abhydrolase_1"/>
    <property type="match status" value="1"/>
</dbReference>
<evidence type="ECO:0000313" key="5">
    <source>
        <dbReference type="EMBL" id="OSJ12668.1"/>
    </source>
</evidence>
<dbReference type="PANTHER" id="PTHR32268">
    <property type="entry name" value="HOMOSERINE O-ACETYLTRANSFERASE"/>
    <property type="match status" value="1"/>
</dbReference>
<feature type="active site" evidence="2">
    <location>
        <position position="333"/>
    </location>
</feature>
<evidence type="ECO:0000256" key="3">
    <source>
        <dbReference type="SAM" id="SignalP"/>
    </source>
</evidence>
<proteinExistence type="predicted"/>
<dbReference type="Proteomes" id="UP000193553">
    <property type="component" value="Unassembled WGS sequence"/>
</dbReference>
<dbReference type="PRINTS" id="PR00111">
    <property type="entry name" value="ABHYDROLASE"/>
</dbReference>
<evidence type="ECO:0000313" key="6">
    <source>
        <dbReference type="Proteomes" id="UP000193553"/>
    </source>
</evidence>
<dbReference type="NCBIfam" id="NF005071">
    <property type="entry name" value="PRK06489.1"/>
    <property type="match status" value="1"/>
</dbReference>
<dbReference type="GO" id="GO:0009086">
    <property type="term" value="P:methionine biosynthetic process"/>
    <property type="evidence" value="ECO:0007669"/>
    <property type="project" value="TreeGrafter"/>
</dbReference>
<dbReference type="InterPro" id="IPR029058">
    <property type="entry name" value="AB_hydrolase_fold"/>
</dbReference>
<evidence type="ECO:0000256" key="1">
    <source>
        <dbReference type="ARBA" id="ARBA00022679"/>
    </source>
</evidence>
<dbReference type="GO" id="GO:0004414">
    <property type="term" value="F:homoserine O-acetyltransferase activity"/>
    <property type="evidence" value="ECO:0007669"/>
    <property type="project" value="TreeGrafter"/>
</dbReference>
<reference evidence="5 6" key="1">
    <citation type="submission" date="2017-03" db="EMBL/GenBank/DDBJ databases">
        <title>Whole genome sequences of fourteen strains of Bradyrhizobium canariense and one strain of Bradyrhizobium japonicum isolated from Lupinus (Papilionoideae: Genisteae) species in Algeria.</title>
        <authorList>
            <person name="Crovadore J."/>
            <person name="Chekireb D."/>
            <person name="Brachmann A."/>
            <person name="Chablais R."/>
            <person name="Cochard B."/>
            <person name="Lefort F."/>
        </authorList>
    </citation>
    <scope>NUCLEOTIDE SEQUENCE [LARGE SCALE GENOMIC DNA]</scope>
    <source>
        <strain evidence="5 6">UBMA195</strain>
    </source>
</reference>
<dbReference type="InterPro" id="IPR000073">
    <property type="entry name" value="AB_hydrolase_1"/>
</dbReference>
<dbReference type="PANTHER" id="PTHR32268:SF11">
    <property type="entry name" value="HOMOSERINE O-ACETYLTRANSFERASE"/>
    <property type="match status" value="1"/>
</dbReference>
<keyword evidence="3" id="KW-0732">Signal</keyword>
<dbReference type="InterPro" id="IPR008220">
    <property type="entry name" value="HAT_MetX-like"/>
</dbReference>
<dbReference type="GO" id="GO:0009092">
    <property type="term" value="P:homoserine metabolic process"/>
    <property type="evidence" value="ECO:0007669"/>
    <property type="project" value="TreeGrafter"/>
</dbReference>
<feature type="signal peptide" evidence="3">
    <location>
        <begin position="1"/>
        <end position="26"/>
    </location>
</feature>
<dbReference type="AlphaFoldDB" id="A0A1X3GU87"/>
<name>A0A1X3GU87_9BRAD</name>
<comment type="caution">
    <text evidence="5">The sequence shown here is derived from an EMBL/GenBank/DDBJ whole genome shotgun (WGS) entry which is preliminary data.</text>
</comment>
<dbReference type="SUPFAM" id="SSF53474">
    <property type="entry name" value="alpha/beta-Hydrolases"/>
    <property type="match status" value="1"/>
</dbReference>
<protein>
    <recommendedName>
        <fullName evidence="4">AB hydrolase-1 domain-containing protein</fullName>
    </recommendedName>
</protein>
<feature type="active site" description="Nucleophile" evidence="2">
    <location>
        <position position="158"/>
    </location>
</feature>
<gene>
    <name evidence="5" type="ORF">BSZ18_12695</name>
</gene>
<feature type="chain" id="PRO_5011906035" description="AB hydrolase-1 domain-containing protein" evidence="3">
    <location>
        <begin position="27"/>
        <end position="363"/>
    </location>
</feature>